<dbReference type="EC" id="2.7.13.3" evidence="2"/>
<dbReference type="Pfam" id="PF00512">
    <property type="entry name" value="HisKA"/>
    <property type="match status" value="1"/>
</dbReference>
<protein>
    <recommendedName>
        <fullName evidence="2">histidine kinase</fullName>
        <ecNumber evidence="2">2.7.13.3</ecNumber>
    </recommendedName>
</protein>
<dbReference type="InterPro" id="IPR036097">
    <property type="entry name" value="HisK_dim/P_sf"/>
</dbReference>
<keyword evidence="6" id="KW-0418">Kinase</keyword>
<evidence type="ECO:0000313" key="13">
    <source>
        <dbReference type="EMBL" id="BCD99580.1"/>
    </source>
</evidence>
<dbReference type="InterPro" id="IPR013656">
    <property type="entry name" value="PAS_4"/>
</dbReference>
<dbReference type="CDD" id="cd00082">
    <property type="entry name" value="HisKA"/>
    <property type="match status" value="1"/>
</dbReference>
<dbReference type="KEGG" id="marq:MARGE09_P3782"/>
<evidence type="ECO:0000313" key="14">
    <source>
        <dbReference type="Proteomes" id="UP001320119"/>
    </source>
</evidence>
<dbReference type="InterPro" id="IPR005467">
    <property type="entry name" value="His_kinase_dom"/>
</dbReference>
<comment type="catalytic activity">
    <reaction evidence="1">
        <text>ATP + protein L-histidine = ADP + protein N-phospho-L-histidine.</text>
        <dbReference type="EC" id="2.7.13.3"/>
    </reaction>
</comment>
<evidence type="ECO:0000256" key="7">
    <source>
        <dbReference type="ARBA" id="ARBA00022840"/>
    </source>
</evidence>
<keyword evidence="9" id="KW-1133">Transmembrane helix</keyword>
<dbReference type="Gene3D" id="3.30.565.10">
    <property type="entry name" value="Histidine kinase-like ATPase, C-terminal domain"/>
    <property type="match status" value="1"/>
</dbReference>
<evidence type="ECO:0000256" key="2">
    <source>
        <dbReference type="ARBA" id="ARBA00012438"/>
    </source>
</evidence>
<feature type="signal peptide" evidence="10">
    <location>
        <begin position="1"/>
        <end position="19"/>
    </location>
</feature>
<dbReference type="Proteomes" id="UP001320119">
    <property type="component" value="Chromosome"/>
</dbReference>
<reference evidence="13 14" key="1">
    <citation type="journal article" date="2022" name="IScience">
        <title>An ultrasensitive nanofiber-based assay for enzymatic hydrolysis and deep-sea microbial degradation of cellulose.</title>
        <authorList>
            <person name="Tsudome M."/>
            <person name="Tachioka M."/>
            <person name="Miyazaki M."/>
            <person name="Uchimura K."/>
            <person name="Tsuda M."/>
            <person name="Takaki Y."/>
            <person name="Deguchi S."/>
        </authorList>
    </citation>
    <scope>NUCLEOTIDE SEQUENCE [LARGE SCALE GENOMIC DNA]</scope>
    <source>
        <strain evidence="13 14">GE09</strain>
    </source>
</reference>
<dbReference type="AlphaFoldDB" id="A0AAN1WL44"/>
<feature type="chain" id="PRO_5042825900" description="histidine kinase" evidence="10">
    <location>
        <begin position="20"/>
        <end position="457"/>
    </location>
</feature>
<dbReference type="SMART" id="SM00388">
    <property type="entry name" value="HisKA"/>
    <property type="match status" value="1"/>
</dbReference>
<dbReference type="SUPFAM" id="SSF55874">
    <property type="entry name" value="ATPase domain of HSP90 chaperone/DNA topoisomerase II/histidine kinase"/>
    <property type="match status" value="1"/>
</dbReference>
<evidence type="ECO:0000256" key="9">
    <source>
        <dbReference type="SAM" id="Phobius"/>
    </source>
</evidence>
<evidence type="ECO:0000256" key="1">
    <source>
        <dbReference type="ARBA" id="ARBA00000085"/>
    </source>
</evidence>
<dbReference type="EMBL" id="AP023086">
    <property type="protein sequence ID" value="BCD99580.1"/>
    <property type="molecule type" value="Genomic_DNA"/>
</dbReference>
<dbReference type="InterPro" id="IPR035965">
    <property type="entry name" value="PAS-like_dom_sf"/>
</dbReference>
<dbReference type="PRINTS" id="PR00344">
    <property type="entry name" value="BCTRLSENSOR"/>
</dbReference>
<dbReference type="Gene3D" id="3.30.450.20">
    <property type="entry name" value="PAS domain"/>
    <property type="match status" value="1"/>
</dbReference>
<keyword evidence="10" id="KW-0732">Signal</keyword>
<dbReference type="PROSITE" id="PS50109">
    <property type="entry name" value="HIS_KIN"/>
    <property type="match status" value="1"/>
</dbReference>
<evidence type="ECO:0000256" key="4">
    <source>
        <dbReference type="ARBA" id="ARBA00022679"/>
    </source>
</evidence>
<dbReference type="Gene3D" id="1.10.287.130">
    <property type="match status" value="1"/>
</dbReference>
<feature type="domain" description="Histidine kinase" evidence="11">
    <location>
        <begin position="228"/>
        <end position="457"/>
    </location>
</feature>
<evidence type="ECO:0000259" key="12">
    <source>
        <dbReference type="PROSITE" id="PS50112"/>
    </source>
</evidence>
<proteinExistence type="predicted"/>
<dbReference type="NCBIfam" id="TIGR00229">
    <property type="entry name" value="sensory_box"/>
    <property type="match status" value="1"/>
</dbReference>
<keyword evidence="9" id="KW-0472">Membrane</keyword>
<dbReference type="GO" id="GO:0005524">
    <property type="term" value="F:ATP binding"/>
    <property type="evidence" value="ECO:0007669"/>
    <property type="project" value="UniProtKB-KW"/>
</dbReference>
<dbReference type="InterPro" id="IPR003594">
    <property type="entry name" value="HATPase_dom"/>
</dbReference>
<evidence type="ECO:0000256" key="5">
    <source>
        <dbReference type="ARBA" id="ARBA00022741"/>
    </source>
</evidence>
<name>A0AAN1WL44_9GAMM</name>
<dbReference type="SUPFAM" id="SSF47384">
    <property type="entry name" value="Homodimeric domain of signal transducing histidine kinase"/>
    <property type="match status" value="1"/>
</dbReference>
<keyword evidence="9" id="KW-0812">Transmembrane</keyword>
<dbReference type="RefSeq" id="WP_236984846.1">
    <property type="nucleotide sequence ID" value="NZ_AP023086.1"/>
</dbReference>
<dbReference type="PANTHER" id="PTHR43065">
    <property type="entry name" value="SENSOR HISTIDINE KINASE"/>
    <property type="match status" value="1"/>
</dbReference>
<dbReference type="GO" id="GO:0000155">
    <property type="term" value="F:phosphorelay sensor kinase activity"/>
    <property type="evidence" value="ECO:0007669"/>
    <property type="project" value="InterPro"/>
</dbReference>
<dbReference type="PANTHER" id="PTHR43065:SF10">
    <property type="entry name" value="PEROXIDE STRESS-ACTIVATED HISTIDINE KINASE MAK3"/>
    <property type="match status" value="1"/>
</dbReference>
<feature type="domain" description="PAS" evidence="12">
    <location>
        <begin position="98"/>
        <end position="145"/>
    </location>
</feature>
<evidence type="ECO:0000259" key="11">
    <source>
        <dbReference type="PROSITE" id="PS50109"/>
    </source>
</evidence>
<feature type="transmembrane region" description="Helical" evidence="9">
    <location>
        <begin position="35"/>
        <end position="58"/>
    </location>
</feature>
<dbReference type="InterPro" id="IPR004358">
    <property type="entry name" value="Sig_transdc_His_kin-like_C"/>
</dbReference>
<keyword evidence="14" id="KW-1185">Reference proteome</keyword>
<organism evidence="13 14">
    <name type="scientific">Marinagarivorans cellulosilyticus</name>
    <dbReference type="NCBI Taxonomy" id="2721545"/>
    <lineage>
        <taxon>Bacteria</taxon>
        <taxon>Pseudomonadati</taxon>
        <taxon>Pseudomonadota</taxon>
        <taxon>Gammaproteobacteria</taxon>
        <taxon>Cellvibrionales</taxon>
        <taxon>Cellvibrionaceae</taxon>
        <taxon>Marinagarivorans</taxon>
    </lineage>
</organism>
<keyword evidence="3" id="KW-0597">Phosphoprotein</keyword>
<dbReference type="InterPro" id="IPR000014">
    <property type="entry name" value="PAS"/>
</dbReference>
<accession>A0AAN1WL44</accession>
<dbReference type="InterPro" id="IPR003661">
    <property type="entry name" value="HisK_dim/P_dom"/>
</dbReference>
<keyword evidence="7" id="KW-0067">ATP-binding</keyword>
<evidence type="ECO:0000256" key="6">
    <source>
        <dbReference type="ARBA" id="ARBA00022777"/>
    </source>
</evidence>
<evidence type="ECO:0000256" key="8">
    <source>
        <dbReference type="ARBA" id="ARBA00023012"/>
    </source>
</evidence>
<evidence type="ECO:0000256" key="3">
    <source>
        <dbReference type="ARBA" id="ARBA00022553"/>
    </source>
</evidence>
<dbReference type="Pfam" id="PF08448">
    <property type="entry name" value="PAS_4"/>
    <property type="match status" value="1"/>
</dbReference>
<keyword evidence="5" id="KW-0547">Nucleotide-binding</keyword>
<dbReference type="InterPro" id="IPR036890">
    <property type="entry name" value="HATPase_C_sf"/>
</dbReference>
<sequence>MKKILISSTLALASASAYASLLSPFKDEAGETKWQYVANFSSSVLILTLLIVSAFLFFANRRAARSNRELTDIKATLEDRVARRTASLEETTAQLSSREAYIKSIVDSMPLMLIGLNKDMEITQWNHVAETVTGRPFDTIVGMNLWEAYPTITLSAAQIEKVMEDKKTTTIKHSQRGQYYFDITLYALNEQEETGIVILVDDITKQMKAENQLVERNKMSAMGELASAMAHDISVPLQSISNAVDIIGQQLITADDSQKQAITPVLAKAKHSGEQATAIVGNLLEFSSSHQDNKQAANMADILDYSIALAGRLYSQPNGLRFSEIALHRNYADNVPQIPCFASEMQQVFLRLLRHAFYALCERAAGTGFVPVINVEVGNFYDSVWIKIQHNGAGLEPEEQQDVFEPFFSNTSDKPACAVEQRLSYSHFIVTDHHKGQIAVTSSTDVGTTFHIQLPLN</sequence>
<dbReference type="PROSITE" id="PS50112">
    <property type="entry name" value="PAS"/>
    <property type="match status" value="1"/>
</dbReference>
<dbReference type="SUPFAM" id="SSF55785">
    <property type="entry name" value="PYP-like sensor domain (PAS domain)"/>
    <property type="match status" value="1"/>
</dbReference>
<keyword evidence="8" id="KW-0902">Two-component regulatory system</keyword>
<gene>
    <name evidence="13" type="ORF">MARGE09_P3782</name>
</gene>
<dbReference type="Pfam" id="PF02518">
    <property type="entry name" value="HATPase_c"/>
    <property type="match status" value="1"/>
</dbReference>
<evidence type="ECO:0000256" key="10">
    <source>
        <dbReference type="SAM" id="SignalP"/>
    </source>
</evidence>
<keyword evidence="4" id="KW-0808">Transferase</keyword>
<dbReference type="CDD" id="cd00130">
    <property type="entry name" value="PAS"/>
    <property type="match status" value="1"/>
</dbReference>